<dbReference type="PANTHER" id="PTHR19422">
    <property type="entry name" value="GAG RETROVIRAL POLYPROTEIN"/>
    <property type="match status" value="1"/>
</dbReference>
<comment type="caution">
    <text evidence="5">The sequence shown here is derived from an EMBL/GenBank/DDBJ whole genome shotgun (WGS) entry which is preliminary data.</text>
</comment>
<dbReference type="GO" id="GO:0006508">
    <property type="term" value="P:proteolysis"/>
    <property type="evidence" value="ECO:0007669"/>
    <property type="project" value="UniProtKB-KW"/>
</dbReference>
<dbReference type="InterPro" id="IPR021109">
    <property type="entry name" value="Peptidase_aspartic_dom_sf"/>
</dbReference>
<dbReference type="Pfam" id="PF00607">
    <property type="entry name" value="Gag_p24"/>
    <property type="match status" value="1"/>
</dbReference>
<dbReference type="PROSITE" id="PS50175">
    <property type="entry name" value="ASP_PROT_RETROV"/>
    <property type="match status" value="1"/>
</dbReference>
<dbReference type="InterPro" id="IPR001995">
    <property type="entry name" value="Peptidase_A2_cat"/>
</dbReference>
<evidence type="ECO:0000256" key="2">
    <source>
        <dbReference type="ARBA" id="ARBA00022750"/>
    </source>
</evidence>
<dbReference type="InterPro" id="IPR008919">
    <property type="entry name" value="Retrov_capsid_N"/>
</dbReference>
<keyword evidence="2" id="KW-0064">Aspartyl protease</keyword>
<proteinExistence type="predicted"/>
<keyword evidence="6" id="KW-1185">Reference proteome</keyword>
<dbReference type="GO" id="GO:0004190">
    <property type="term" value="F:aspartic-type endopeptidase activity"/>
    <property type="evidence" value="ECO:0007669"/>
    <property type="project" value="UniProtKB-KW"/>
</dbReference>
<feature type="domain" description="Peptidase A2" evidence="4">
    <location>
        <begin position="130"/>
        <end position="206"/>
    </location>
</feature>
<keyword evidence="3" id="KW-0378">Hydrolase</keyword>
<evidence type="ECO:0000313" key="5">
    <source>
        <dbReference type="EMBL" id="TRZ06682.1"/>
    </source>
</evidence>
<dbReference type="GO" id="GO:0016032">
    <property type="term" value="P:viral process"/>
    <property type="evidence" value="ECO:0007669"/>
    <property type="project" value="InterPro"/>
</dbReference>
<sequence length="209" mass="23455">MDFLALLVLQGPRYQPVEYDVFESKWTQLARRVVTQNTALGQRDPRRVIGTDELLGTGNFADLNRQVAFDPLVLDQCQKMGIAENRVWRDGGFGSTGLPQVHWTAVMTKDPLEKVYTLSIPGATPPEIHLREILDTGTDIMIVCLVTWPPEWPFDLVQTSVTGLARMAQCYVSQRPVMITNPEGQMGMVWPHVTIEAHANLWGRDLLAA</sequence>
<gene>
    <name evidence="5" type="ORF">HGM15179_020425</name>
</gene>
<evidence type="ECO:0000256" key="3">
    <source>
        <dbReference type="ARBA" id="ARBA00022801"/>
    </source>
</evidence>
<organism evidence="5 6">
    <name type="scientific">Zosterops borbonicus</name>
    <dbReference type="NCBI Taxonomy" id="364589"/>
    <lineage>
        <taxon>Eukaryota</taxon>
        <taxon>Metazoa</taxon>
        <taxon>Chordata</taxon>
        <taxon>Craniata</taxon>
        <taxon>Vertebrata</taxon>
        <taxon>Euteleostomi</taxon>
        <taxon>Archelosauria</taxon>
        <taxon>Archosauria</taxon>
        <taxon>Dinosauria</taxon>
        <taxon>Saurischia</taxon>
        <taxon>Theropoda</taxon>
        <taxon>Coelurosauria</taxon>
        <taxon>Aves</taxon>
        <taxon>Neognathae</taxon>
        <taxon>Neoaves</taxon>
        <taxon>Telluraves</taxon>
        <taxon>Australaves</taxon>
        <taxon>Passeriformes</taxon>
        <taxon>Sylvioidea</taxon>
        <taxon>Zosteropidae</taxon>
        <taxon>Zosterops</taxon>
    </lineage>
</organism>
<dbReference type="Proteomes" id="UP000796761">
    <property type="component" value="Unassembled WGS sequence"/>
</dbReference>
<dbReference type="OrthoDB" id="9220839at2759"/>
<dbReference type="AlphaFoldDB" id="A0A8K1FX00"/>
<dbReference type="SUPFAM" id="SSF50630">
    <property type="entry name" value="Acid proteases"/>
    <property type="match status" value="1"/>
</dbReference>
<keyword evidence="1" id="KW-0645">Protease</keyword>
<reference evidence="5" key="1">
    <citation type="submission" date="2019-04" db="EMBL/GenBank/DDBJ databases">
        <title>Genome assembly of Zosterops borbonicus 15179.</title>
        <authorList>
            <person name="Leroy T."/>
            <person name="Anselmetti Y."/>
            <person name="Tilak M.-K."/>
            <person name="Nabholz B."/>
        </authorList>
    </citation>
    <scope>NUCLEOTIDE SEQUENCE</scope>
    <source>
        <strain evidence="5">HGM_15179</strain>
        <tissue evidence="5">Muscle</tissue>
    </source>
</reference>
<dbReference type="InterPro" id="IPR018061">
    <property type="entry name" value="Retropepsins"/>
</dbReference>
<protein>
    <recommendedName>
        <fullName evidence="4">Peptidase A2 domain-containing protein</fullName>
    </recommendedName>
</protein>
<evidence type="ECO:0000313" key="6">
    <source>
        <dbReference type="Proteomes" id="UP000796761"/>
    </source>
</evidence>
<dbReference type="InterPro" id="IPR051592">
    <property type="entry name" value="HERV-K_Pro_peptidase_A2"/>
</dbReference>
<dbReference type="Pfam" id="PF00077">
    <property type="entry name" value="RVP"/>
    <property type="match status" value="1"/>
</dbReference>
<name>A0A8K1FX00_9PASS</name>
<dbReference type="Gene3D" id="2.40.70.10">
    <property type="entry name" value="Acid Proteases"/>
    <property type="match status" value="1"/>
</dbReference>
<dbReference type="PANTHER" id="PTHR19422:SF123">
    <property type="entry name" value="RT1 CLASS I, LOCUS CE15"/>
    <property type="match status" value="1"/>
</dbReference>
<dbReference type="Gene3D" id="1.10.375.10">
    <property type="entry name" value="Human Immunodeficiency Virus Type 1 Capsid Protein"/>
    <property type="match status" value="1"/>
</dbReference>
<evidence type="ECO:0000256" key="1">
    <source>
        <dbReference type="ARBA" id="ARBA00022670"/>
    </source>
</evidence>
<dbReference type="EMBL" id="SWJQ01002274">
    <property type="protein sequence ID" value="TRZ06682.1"/>
    <property type="molecule type" value="Genomic_DNA"/>
</dbReference>
<accession>A0A8K1FX00</accession>
<evidence type="ECO:0000259" key="4">
    <source>
        <dbReference type="PROSITE" id="PS50175"/>
    </source>
</evidence>